<dbReference type="Proteomes" id="UP000664122">
    <property type="component" value="Unassembled WGS sequence"/>
</dbReference>
<evidence type="ECO:0000313" key="1">
    <source>
        <dbReference type="EMBL" id="MBO0662560.1"/>
    </source>
</evidence>
<dbReference type="EMBL" id="JAFMPP010000005">
    <property type="protein sequence ID" value="MBO0662560.1"/>
    <property type="molecule type" value="Genomic_DNA"/>
</dbReference>
<accession>A0A939FYJ9</accession>
<proteinExistence type="predicted"/>
<dbReference type="AlphaFoldDB" id="A0A939FYJ9"/>
<sequence length="70" mass="7462">MSSFMRALVVTELSPAADYLVSLSRIAATRKLSSRNGDENELPRLPGTAADAAEAFGDWSSQYPAVALDC</sequence>
<dbReference type="RefSeq" id="WP_207257338.1">
    <property type="nucleotide sequence ID" value="NZ_JAFMPP010000005.1"/>
</dbReference>
<reference evidence="1" key="1">
    <citation type="submission" date="2021-03" db="EMBL/GenBank/DDBJ databases">
        <title>Whole genome sequence of Jiella sp. CQZ9-1.</title>
        <authorList>
            <person name="Tuo L."/>
        </authorList>
    </citation>
    <scope>NUCLEOTIDE SEQUENCE</scope>
    <source>
        <strain evidence="1">CQZ9-1</strain>
    </source>
</reference>
<name>A0A939FYJ9_9HYPH</name>
<gene>
    <name evidence="1" type="ORF">J1C48_08230</name>
</gene>
<keyword evidence="2" id="KW-1185">Reference proteome</keyword>
<comment type="caution">
    <text evidence="1">The sequence shown here is derived from an EMBL/GenBank/DDBJ whole genome shotgun (WGS) entry which is preliminary data.</text>
</comment>
<protein>
    <submittedName>
        <fullName evidence="1">Uncharacterized protein</fullName>
    </submittedName>
</protein>
<organism evidence="1 2">
    <name type="scientific">Jiella flava</name>
    <dbReference type="NCBI Taxonomy" id="2816857"/>
    <lineage>
        <taxon>Bacteria</taxon>
        <taxon>Pseudomonadati</taxon>
        <taxon>Pseudomonadota</taxon>
        <taxon>Alphaproteobacteria</taxon>
        <taxon>Hyphomicrobiales</taxon>
        <taxon>Aurantimonadaceae</taxon>
        <taxon>Jiella</taxon>
    </lineage>
</organism>
<evidence type="ECO:0000313" key="2">
    <source>
        <dbReference type="Proteomes" id="UP000664122"/>
    </source>
</evidence>